<dbReference type="Proteomes" id="UP001562425">
    <property type="component" value="Unassembled WGS sequence"/>
</dbReference>
<dbReference type="EMBL" id="JBEHCU010002577">
    <property type="protein sequence ID" value="KAL1402726.1"/>
    <property type="molecule type" value="Genomic_DNA"/>
</dbReference>
<feature type="non-terminal residue" evidence="2">
    <location>
        <position position="223"/>
    </location>
</feature>
<evidence type="ECO:0000313" key="2">
    <source>
        <dbReference type="EMBL" id="KAL1402726.1"/>
    </source>
</evidence>
<protein>
    <submittedName>
        <fullName evidence="2">Uncharacterized protein</fullName>
    </submittedName>
</protein>
<keyword evidence="1" id="KW-0175">Coiled coil</keyword>
<reference evidence="2 3" key="1">
    <citation type="submission" date="2024-05" db="EMBL/GenBank/DDBJ databases">
        <title>Culex pipiens pipiens assembly and annotation.</title>
        <authorList>
            <person name="Alout H."/>
            <person name="Durand T."/>
        </authorList>
    </citation>
    <scope>NUCLEOTIDE SEQUENCE [LARGE SCALE GENOMIC DNA]</scope>
    <source>
        <strain evidence="2">HA-2024</strain>
        <tissue evidence="2">Whole body</tissue>
    </source>
</reference>
<evidence type="ECO:0000256" key="1">
    <source>
        <dbReference type="SAM" id="Coils"/>
    </source>
</evidence>
<comment type="caution">
    <text evidence="2">The sequence shown here is derived from an EMBL/GenBank/DDBJ whole genome shotgun (WGS) entry which is preliminary data.</text>
</comment>
<proteinExistence type="predicted"/>
<feature type="coiled-coil region" evidence="1">
    <location>
        <begin position="186"/>
        <end position="220"/>
    </location>
</feature>
<name>A0ABD1DSJ3_CULPP</name>
<keyword evidence="3" id="KW-1185">Reference proteome</keyword>
<gene>
    <name evidence="2" type="ORF">pipiens_019666</name>
</gene>
<organism evidence="2 3">
    <name type="scientific">Culex pipiens pipiens</name>
    <name type="common">Northern house mosquito</name>
    <dbReference type="NCBI Taxonomy" id="38569"/>
    <lineage>
        <taxon>Eukaryota</taxon>
        <taxon>Metazoa</taxon>
        <taxon>Ecdysozoa</taxon>
        <taxon>Arthropoda</taxon>
        <taxon>Hexapoda</taxon>
        <taxon>Insecta</taxon>
        <taxon>Pterygota</taxon>
        <taxon>Neoptera</taxon>
        <taxon>Endopterygota</taxon>
        <taxon>Diptera</taxon>
        <taxon>Nematocera</taxon>
        <taxon>Culicoidea</taxon>
        <taxon>Culicidae</taxon>
        <taxon>Culicinae</taxon>
        <taxon>Culicini</taxon>
        <taxon>Culex</taxon>
        <taxon>Culex</taxon>
    </lineage>
</organism>
<accession>A0ABD1DSJ3</accession>
<evidence type="ECO:0000313" key="3">
    <source>
        <dbReference type="Proteomes" id="UP001562425"/>
    </source>
</evidence>
<sequence>MASSSHGDGMSPSNWWNGEETVTYLQLLPKNRGSLLPKNPFIVSKSIQQHCGKIDNAYVEGKGTSMVLKVRGKRQVTALLKLTKLIDGTEIDILEHESKNQMRGVVSCGRSLDCTDEEILEGMKDQNVIARTCPKYIEEQEIAKIRQDQDVSFGEARRIFNAKHIQTYASTVNSESAVQQRLANAQKEESETVKALRQELAATKKALAELSGTLKELAQAKNA</sequence>
<dbReference type="AlphaFoldDB" id="A0ABD1DSJ3"/>